<dbReference type="EMBL" id="CM037153">
    <property type="protein sequence ID" value="KAH7857557.1"/>
    <property type="molecule type" value="Genomic_DNA"/>
</dbReference>
<dbReference type="Proteomes" id="UP000828048">
    <property type="component" value="Chromosome 3"/>
</dbReference>
<protein>
    <submittedName>
        <fullName evidence="1">Uncharacterized protein</fullName>
    </submittedName>
</protein>
<reference evidence="1 2" key="1">
    <citation type="journal article" date="2021" name="Hortic Res">
        <title>High-quality reference genome and annotation aids understanding of berry development for evergreen blueberry (Vaccinium darrowii).</title>
        <authorList>
            <person name="Yu J."/>
            <person name="Hulse-Kemp A.M."/>
            <person name="Babiker E."/>
            <person name="Staton M."/>
        </authorList>
    </citation>
    <scope>NUCLEOTIDE SEQUENCE [LARGE SCALE GENOMIC DNA]</scope>
    <source>
        <strain evidence="2">cv. NJ 8807/NJ 8810</strain>
        <tissue evidence="1">Young leaf</tissue>
    </source>
</reference>
<sequence>MENDTNELAHSSNNDSVGYNQIRNEVEPPINEVIIDTFSSTSGIGKSIVGNEVVMDSFGEAIPLNSLDAINGSTPPADLINQDINVMSFITDPVELELNDEEDLNGLGHDLIPGEEENNGPHADNLIQDLKPQLFSKFSENVRITVGDGKAIIFWSDPWVDGNSLCNLYPNLFRTIVNKKESVAEVFQRKEELFKWDFQFRRNLFIREMEDLEDVTFSMVIHMEVPWFPAAAVRLVSQFMISITSGCFLLLLFVPALHWCAAVTL</sequence>
<accession>A0ACB7YWC9</accession>
<proteinExistence type="predicted"/>
<evidence type="ECO:0000313" key="2">
    <source>
        <dbReference type="Proteomes" id="UP000828048"/>
    </source>
</evidence>
<evidence type="ECO:0000313" key="1">
    <source>
        <dbReference type="EMBL" id="KAH7857557.1"/>
    </source>
</evidence>
<name>A0ACB7YWC9_9ERIC</name>
<comment type="caution">
    <text evidence="1">The sequence shown here is derived from an EMBL/GenBank/DDBJ whole genome shotgun (WGS) entry which is preliminary data.</text>
</comment>
<gene>
    <name evidence="1" type="ORF">Vadar_014013</name>
</gene>
<organism evidence="1 2">
    <name type="scientific">Vaccinium darrowii</name>
    <dbReference type="NCBI Taxonomy" id="229202"/>
    <lineage>
        <taxon>Eukaryota</taxon>
        <taxon>Viridiplantae</taxon>
        <taxon>Streptophyta</taxon>
        <taxon>Embryophyta</taxon>
        <taxon>Tracheophyta</taxon>
        <taxon>Spermatophyta</taxon>
        <taxon>Magnoliopsida</taxon>
        <taxon>eudicotyledons</taxon>
        <taxon>Gunneridae</taxon>
        <taxon>Pentapetalae</taxon>
        <taxon>asterids</taxon>
        <taxon>Ericales</taxon>
        <taxon>Ericaceae</taxon>
        <taxon>Vaccinioideae</taxon>
        <taxon>Vaccinieae</taxon>
        <taxon>Vaccinium</taxon>
    </lineage>
</organism>
<keyword evidence="2" id="KW-1185">Reference proteome</keyword>